<proteinExistence type="predicted"/>
<keyword evidence="1" id="KW-0812">Transmembrane</keyword>
<evidence type="ECO:0000313" key="2">
    <source>
        <dbReference type="EMBL" id="UTC28286.1"/>
    </source>
</evidence>
<gene>
    <name evidence="2" type="ORF">GURKE_02550</name>
</gene>
<accession>A0A9E7N1R8</accession>
<keyword evidence="1" id="KW-1133">Transmembrane helix</keyword>
<evidence type="ECO:0000313" key="3">
    <source>
        <dbReference type="Proteomes" id="UP001055634"/>
    </source>
</evidence>
<keyword evidence="3" id="KW-1185">Reference proteome</keyword>
<evidence type="ECO:0000256" key="1">
    <source>
        <dbReference type="SAM" id="Phobius"/>
    </source>
</evidence>
<name>A0A9E7N1R8_9CAUD</name>
<protein>
    <submittedName>
        <fullName evidence="2">Uncharacterized protein</fullName>
    </submittedName>
</protein>
<feature type="transmembrane region" description="Helical" evidence="1">
    <location>
        <begin position="23"/>
        <end position="47"/>
    </location>
</feature>
<dbReference type="EMBL" id="ON529850">
    <property type="protein sequence ID" value="UTC28286.1"/>
    <property type="molecule type" value="Genomic_DNA"/>
</dbReference>
<keyword evidence="1" id="KW-0472">Membrane</keyword>
<organism evidence="2 3">
    <name type="scientific">Brevundimonas phage vB_BpoS-Gurke</name>
    <dbReference type="NCBI Taxonomy" id="2948599"/>
    <lineage>
        <taxon>Viruses</taxon>
        <taxon>Duplodnaviria</taxon>
        <taxon>Heunggongvirae</taxon>
        <taxon>Uroviricota</taxon>
        <taxon>Caudoviricetes</taxon>
        <taxon>Jeanschmidtviridae</taxon>
        <taxon>Kikimoravirus</taxon>
        <taxon>Kikimoravirus gurke</taxon>
    </lineage>
</organism>
<dbReference type="Proteomes" id="UP001055634">
    <property type="component" value="Segment"/>
</dbReference>
<sequence>MDIEPPKPPPMQTVRRGLIEPQALWVLVPLAVVSAALWLYVITVALIR</sequence>
<reference evidence="2" key="1">
    <citation type="submission" date="2022-04" db="EMBL/GenBank/DDBJ databases">
        <authorList>
            <person name="Friedrich I."/>
            <person name="Schneider D."/>
            <person name="Poehlein A."/>
            <person name="Hertel R."/>
            <person name="Daniel R."/>
        </authorList>
    </citation>
    <scope>NUCLEOTIDE SEQUENCE</scope>
</reference>